<feature type="region of interest" description="Disordered" evidence="5">
    <location>
        <begin position="613"/>
        <end position="635"/>
    </location>
</feature>
<evidence type="ECO:0000256" key="2">
    <source>
        <dbReference type="ARBA" id="ARBA00022771"/>
    </source>
</evidence>
<reference evidence="7 8" key="1">
    <citation type="submission" date="2020-09" db="EMBL/GenBank/DDBJ databases">
        <title>De no assembly of potato wild relative species, Solanum commersonii.</title>
        <authorList>
            <person name="Cho K."/>
        </authorList>
    </citation>
    <scope>NUCLEOTIDE SEQUENCE [LARGE SCALE GENOMIC DNA]</scope>
    <source>
        <strain evidence="7">LZ3.2</strain>
        <tissue evidence="7">Leaf</tissue>
    </source>
</reference>
<proteinExistence type="predicted"/>
<keyword evidence="2 4" id="KW-0863">Zinc-finger</keyword>
<feature type="region of interest" description="Disordered" evidence="5">
    <location>
        <begin position="414"/>
        <end position="452"/>
    </location>
</feature>
<dbReference type="PANTHER" id="PTHR31973:SF197">
    <property type="entry name" value="SWIM-TYPE DOMAIN-CONTAINING PROTEIN"/>
    <property type="match status" value="1"/>
</dbReference>
<evidence type="ECO:0000256" key="1">
    <source>
        <dbReference type="ARBA" id="ARBA00022723"/>
    </source>
</evidence>
<keyword evidence="3" id="KW-0862">Zinc</keyword>
<feature type="compositionally biased region" description="Basic and acidic residues" evidence="5">
    <location>
        <begin position="145"/>
        <end position="162"/>
    </location>
</feature>
<dbReference type="Proteomes" id="UP000824120">
    <property type="component" value="Chromosome 7"/>
</dbReference>
<feature type="compositionally biased region" description="Polar residues" evidence="5">
    <location>
        <begin position="617"/>
        <end position="635"/>
    </location>
</feature>
<feature type="region of interest" description="Disordered" evidence="5">
    <location>
        <begin position="486"/>
        <end position="550"/>
    </location>
</feature>
<dbReference type="PANTHER" id="PTHR31973">
    <property type="entry name" value="POLYPROTEIN, PUTATIVE-RELATED"/>
    <property type="match status" value="1"/>
</dbReference>
<evidence type="ECO:0000256" key="4">
    <source>
        <dbReference type="PROSITE-ProRule" id="PRU00325"/>
    </source>
</evidence>
<dbReference type="InterPro" id="IPR007527">
    <property type="entry name" value="Znf_SWIM"/>
</dbReference>
<sequence length="635" mass="72257">MAEEYILVRFHHGGSFIKAPNLKYVGCYAKDIGYASVGGFYVFNSNSNEFVLLKNDRQILNIVSHLKHGAFLDLFISHAVNRPILVEERVPFEFSSELGVVQNSENSINMGYRVALGEHPQLIAQQTFVHLQLIAKDAATSSYVTDKEETTDIRDENVNAKEDDSDLPSNLDSSESELDVIPEEDDSELDEELRAFRTERRKKIHQKKKEEGACSNTRVKLKDELAKLAKPNEGICGELLSYNKEFWWKAFFSTSSKCDIVENNMSETFNSWIVGPRHKSIITMLEEIRHKIMNRHVDMRRFANTWITDVSPMARLILEENKDISKRCKVLWNGDSGFEISEGDTRFFVDQVRRTCSCRSWQLRGIPCPHAVCAFYHLDQEPENEIESWYKHEVFLKAYQYSIQPIPNMKMWPESNNPSIEPPEVKPMPGRPGRCKRKQKDEPRKKYGKLSKKGVKMTCSRCHQLGHNKSACKSVLINMNPPSMCTDTSAVKRSSQSQSTGRGRGRERGYFETNATGRGRGRDNDQPTNNGSTQPTIRTKEPKHSTGFGIYTDIQSGRTILNPGITTSKRVISPGTFKDASPTNIELGFKPYGLKWKSKNAWSTSQLQQLRTRRNLESSTQPSTSSIFQGNGNNI</sequence>
<keyword evidence="8" id="KW-1185">Reference proteome</keyword>
<keyword evidence="1" id="KW-0479">Metal-binding</keyword>
<dbReference type="AlphaFoldDB" id="A0A9J5Y3C2"/>
<evidence type="ECO:0000259" key="6">
    <source>
        <dbReference type="PROSITE" id="PS50966"/>
    </source>
</evidence>
<evidence type="ECO:0000256" key="3">
    <source>
        <dbReference type="ARBA" id="ARBA00022833"/>
    </source>
</evidence>
<accession>A0A9J5Y3C2</accession>
<dbReference type="InterPro" id="IPR006564">
    <property type="entry name" value="Znf_PMZ"/>
</dbReference>
<evidence type="ECO:0000313" key="7">
    <source>
        <dbReference type="EMBL" id="KAG5593614.1"/>
    </source>
</evidence>
<dbReference type="SMART" id="SM00575">
    <property type="entry name" value="ZnF_PMZ"/>
    <property type="match status" value="1"/>
</dbReference>
<gene>
    <name evidence="7" type="ORF">H5410_034846</name>
</gene>
<feature type="compositionally biased region" description="Acidic residues" evidence="5">
    <location>
        <begin position="174"/>
        <end position="190"/>
    </location>
</feature>
<organism evidence="7 8">
    <name type="scientific">Solanum commersonii</name>
    <name type="common">Commerson's wild potato</name>
    <name type="synonym">Commerson's nightshade</name>
    <dbReference type="NCBI Taxonomy" id="4109"/>
    <lineage>
        <taxon>Eukaryota</taxon>
        <taxon>Viridiplantae</taxon>
        <taxon>Streptophyta</taxon>
        <taxon>Embryophyta</taxon>
        <taxon>Tracheophyta</taxon>
        <taxon>Spermatophyta</taxon>
        <taxon>Magnoliopsida</taxon>
        <taxon>eudicotyledons</taxon>
        <taxon>Gunneridae</taxon>
        <taxon>Pentapetalae</taxon>
        <taxon>asterids</taxon>
        <taxon>lamiids</taxon>
        <taxon>Solanales</taxon>
        <taxon>Solanaceae</taxon>
        <taxon>Solanoideae</taxon>
        <taxon>Solaneae</taxon>
        <taxon>Solanum</taxon>
    </lineage>
</organism>
<evidence type="ECO:0000313" key="8">
    <source>
        <dbReference type="Proteomes" id="UP000824120"/>
    </source>
</evidence>
<dbReference type="OrthoDB" id="1752032at2759"/>
<feature type="region of interest" description="Disordered" evidence="5">
    <location>
        <begin position="144"/>
        <end position="190"/>
    </location>
</feature>
<name>A0A9J5Y3C2_SOLCO</name>
<dbReference type="Pfam" id="PF04434">
    <property type="entry name" value="SWIM"/>
    <property type="match status" value="1"/>
</dbReference>
<evidence type="ECO:0000256" key="5">
    <source>
        <dbReference type="SAM" id="MobiDB-lite"/>
    </source>
</evidence>
<feature type="domain" description="SWIM-type" evidence="6">
    <location>
        <begin position="347"/>
        <end position="379"/>
    </location>
</feature>
<protein>
    <recommendedName>
        <fullName evidence="6">SWIM-type domain-containing protein</fullName>
    </recommendedName>
</protein>
<feature type="compositionally biased region" description="Polar residues" evidence="5">
    <location>
        <begin position="526"/>
        <end position="537"/>
    </location>
</feature>
<dbReference type="EMBL" id="JACXVP010000007">
    <property type="protein sequence ID" value="KAG5593614.1"/>
    <property type="molecule type" value="Genomic_DNA"/>
</dbReference>
<dbReference type="GO" id="GO:0008270">
    <property type="term" value="F:zinc ion binding"/>
    <property type="evidence" value="ECO:0007669"/>
    <property type="project" value="UniProtKB-KW"/>
</dbReference>
<comment type="caution">
    <text evidence="7">The sequence shown here is derived from an EMBL/GenBank/DDBJ whole genome shotgun (WGS) entry which is preliminary data.</text>
</comment>
<dbReference type="PROSITE" id="PS50966">
    <property type="entry name" value="ZF_SWIM"/>
    <property type="match status" value="1"/>
</dbReference>